<name>A0A167IB92_CALVF</name>
<proteinExistence type="predicted"/>
<feature type="region of interest" description="Disordered" evidence="1">
    <location>
        <begin position="476"/>
        <end position="502"/>
    </location>
</feature>
<sequence length="502" mass="56323">MDLSLFRLVMGNPAMRRRLLSQSGAFRYITIAGDEEDEDAVWTLLGHVPPSQWERVSVTSSSDIAMSRTWLLLVMGTPPGTAQQLRRLELRLGNRQHAETIDWEEDGFDSDSGTIPALLASIFASRISSADSSQAPQLEETKFTILGATIQDFAPCLEELYLSNAVVLWKNLVDWPLRELKLDYEGETQQHLALSLREWSALCWASPRLEFLLLDGEPFTDANQTEGTTDDENLHLPSLKLLSFVSMHEDMAGYLMENIDAPVLECLMVSKLRQSHRPSPHDTDSPPDTPSVPFPLGEAVFGGFFGCLLQTPKLRMLSLDEPLWVRSNVLYLLMVLPSLEVLDAAVESFEDVRQGAQETHSPRLTVLRTGNFDLAYRIDRWTGRQFSEVSWFRLDYLIEHDLQAASTELPAASILKAYVKYLPDAGDALYYVAPPVTVVEHARTDRPSSDAPAYPGIFDDIAEDMFTWRQPIEEDTDVQDQSTLLDNQPVRTITSRSSVGSS</sequence>
<organism evidence="2 3">
    <name type="scientific">Calocera viscosa (strain TUFC12733)</name>
    <dbReference type="NCBI Taxonomy" id="1330018"/>
    <lineage>
        <taxon>Eukaryota</taxon>
        <taxon>Fungi</taxon>
        <taxon>Dikarya</taxon>
        <taxon>Basidiomycota</taxon>
        <taxon>Agaricomycotina</taxon>
        <taxon>Dacrymycetes</taxon>
        <taxon>Dacrymycetales</taxon>
        <taxon>Dacrymycetaceae</taxon>
        <taxon>Calocera</taxon>
    </lineage>
</organism>
<feature type="compositionally biased region" description="Polar residues" evidence="1">
    <location>
        <begin position="479"/>
        <end position="502"/>
    </location>
</feature>
<dbReference type="EMBL" id="KV417310">
    <property type="protein sequence ID" value="KZO92474.1"/>
    <property type="molecule type" value="Genomic_DNA"/>
</dbReference>
<dbReference type="AlphaFoldDB" id="A0A167IB92"/>
<protein>
    <recommendedName>
        <fullName evidence="4">F-box domain-containing protein</fullName>
    </recommendedName>
</protein>
<gene>
    <name evidence="2" type="ORF">CALVIDRAFT_306745</name>
</gene>
<accession>A0A167IB92</accession>
<evidence type="ECO:0008006" key="4">
    <source>
        <dbReference type="Google" id="ProtNLM"/>
    </source>
</evidence>
<evidence type="ECO:0000256" key="1">
    <source>
        <dbReference type="SAM" id="MobiDB-lite"/>
    </source>
</evidence>
<keyword evidence="3" id="KW-1185">Reference proteome</keyword>
<evidence type="ECO:0000313" key="2">
    <source>
        <dbReference type="EMBL" id="KZO92474.1"/>
    </source>
</evidence>
<reference evidence="2 3" key="1">
    <citation type="journal article" date="2016" name="Mol. Biol. Evol.">
        <title>Comparative Genomics of Early-Diverging Mushroom-Forming Fungi Provides Insights into the Origins of Lignocellulose Decay Capabilities.</title>
        <authorList>
            <person name="Nagy L.G."/>
            <person name="Riley R."/>
            <person name="Tritt A."/>
            <person name="Adam C."/>
            <person name="Daum C."/>
            <person name="Floudas D."/>
            <person name="Sun H."/>
            <person name="Yadav J.S."/>
            <person name="Pangilinan J."/>
            <person name="Larsson K.H."/>
            <person name="Matsuura K."/>
            <person name="Barry K."/>
            <person name="Labutti K."/>
            <person name="Kuo R."/>
            <person name="Ohm R.A."/>
            <person name="Bhattacharya S.S."/>
            <person name="Shirouzu T."/>
            <person name="Yoshinaga Y."/>
            <person name="Martin F.M."/>
            <person name="Grigoriev I.V."/>
            <person name="Hibbett D.S."/>
        </authorList>
    </citation>
    <scope>NUCLEOTIDE SEQUENCE [LARGE SCALE GENOMIC DNA]</scope>
    <source>
        <strain evidence="2 3">TUFC12733</strain>
    </source>
</reference>
<evidence type="ECO:0000313" key="3">
    <source>
        <dbReference type="Proteomes" id="UP000076738"/>
    </source>
</evidence>
<dbReference type="Proteomes" id="UP000076738">
    <property type="component" value="Unassembled WGS sequence"/>
</dbReference>